<accession>A0A9D1HVS9</accession>
<dbReference type="Gene3D" id="3.40.50.300">
    <property type="entry name" value="P-loop containing nucleotide triphosphate hydrolases"/>
    <property type="match status" value="1"/>
</dbReference>
<dbReference type="PANTHER" id="PTHR43581">
    <property type="entry name" value="ATP/GTP PHOSPHATASE"/>
    <property type="match status" value="1"/>
</dbReference>
<dbReference type="InterPro" id="IPR051396">
    <property type="entry name" value="Bact_Antivir_Def_Nuclease"/>
</dbReference>
<comment type="caution">
    <text evidence="2">The sequence shown here is derived from an EMBL/GenBank/DDBJ whole genome shotgun (WGS) entry which is preliminary data.</text>
</comment>
<reference evidence="2" key="2">
    <citation type="journal article" date="2021" name="PeerJ">
        <title>Extensive microbial diversity within the chicken gut microbiome revealed by metagenomics and culture.</title>
        <authorList>
            <person name="Gilroy R."/>
            <person name="Ravi A."/>
            <person name="Getino M."/>
            <person name="Pursley I."/>
            <person name="Horton D.L."/>
            <person name="Alikhan N.F."/>
            <person name="Baker D."/>
            <person name="Gharbi K."/>
            <person name="Hall N."/>
            <person name="Watson M."/>
            <person name="Adriaenssens E.M."/>
            <person name="Foster-Nyarko E."/>
            <person name="Jarju S."/>
            <person name="Secka A."/>
            <person name="Antonio M."/>
            <person name="Oren A."/>
            <person name="Chaudhuri R.R."/>
            <person name="La Ragione R."/>
            <person name="Hildebrand F."/>
            <person name="Pallen M.J."/>
        </authorList>
    </citation>
    <scope>NUCLEOTIDE SEQUENCE</scope>
    <source>
        <strain evidence="2">CHK197-8231</strain>
    </source>
</reference>
<dbReference type="EMBL" id="DVML01000038">
    <property type="protein sequence ID" value="HIU23207.1"/>
    <property type="molecule type" value="Genomic_DNA"/>
</dbReference>
<dbReference type="AlphaFoldDB" id="A0A9D1HVS9"/>
<organism evidence="2 3">
    <name type="scientific">Candidatus Fimihabitans intestinipullorum</name>
    <dbReference type="NCBI Taxonomy" id="2840820"/>
    <lineage>
        <taxon>Bacteria</taxon>
        <taxon>Bacillati</taxon>
        <taxon>Mycoplasmatota</taxon>
        <taxon>Mycoplasmatota incertae sedis</taxon>
        <taxon>Candidatus Fimihabitans</taxon>
    </lineage>
</organism>
<sequence>MYIKRLKINNFRGIKDLDKEFNNRLICLIGNSDSTKTTILDAIEYCLYPYWNIQIMDTDFYNCNINENIVIQLTIGDVPEKLLTEDKYGLFIRKNVPEDEDDEPNDDEEKFLTIELRINEMLECKWKVINNRSEGKNITHIDRAEFSVARVGENTNKDFRIGRSSILKKYMDDTSTLDTFLIDAVREIKEIKVSDERMRDTLEEIKKALKEYSVKLNDDLKINMELKTTDVSLSNLNLCDGIIPFYSKGTGTKRLISVILNLCKLNNSACILIDEIEYGLEPYRISELIYKLKEGSKNGQVIMTTHSPIVLSEVDYNNLILCRNNDGKLNCFEFDQTIQRLLRSNSYAFICNNIIVVEGATESGILRFLNRSWSEHSESMAMYNSLVMDVKGGYSACQNAERLSKLGYRVCLLIDSDEERANNKSEELEKMGIKVFKWDNNNNTEMQIINDLPDDALEDVINLMLSLKEDENIVKSYINEEFGSNTLNIDELKSKATIQEIKEKFIKILTHKDRFKNIRYGMALGKLIEKNIDNLKSNTIINVLNNLKEWYKINE</sequence>
<gene>
    <name evidence="2" type="ORF">IAD49_06465</name>
</gene>
<dbReference type="PANTHER" id="PTHR43581:SF4">
    <property type="entry name" value="ATP_GTP PHOSPHATASE"/>
    <property type="match status" value="1"/>
</dbReference>
<evidence type="ECO:0000313" key="2">
    <source>
        <dbReference type="EMBL" id="HIU23207.1"/>
    </source>
</evidence>
<protein>
    <submittedName>
        <fullName evidence="2">AAA family ATPase</fullName>
    </submittedName>
</protein>
<name>A0A9D1HVS9_9BACT</name>
<reference evidence="2" key="1">
    <citation type="submission" date="2020-10" db="EMBL/GenBank/DDBJ databases">
        <authorList>
            <person name="Gilroy R."/>
        </authorList>
    </citation>
    <scope>NUCLEOTIDE SEQUENCE</scope>
    <source>
        <strain evidence="2">CHK197-8231</strain>
    </source>
</reference>
<evidence type="ECO:0000259" key="1">
    <source>
        <dbReference type="Pfam" id="PF13304"/>
    </source>
</evidence>
<dbReference type="SUPFAM" id="SSF52540">
    <property type="entry name" value="P-loop containing nucleoside triphosphate hydrolases"/>
    <property type="match status" value="1"/>
</dbReference>
<dbReference type="Pfam" id="PF13304">
    <property type="entry name" value="AAA_21"/>
    <property type="match status" value="1"/>
</dbReference>
<proteinExistence type="predicted"/>
<feature type="domain" description="ATPase AAA-type core" evidence="1">
    <location>
        <begin position="26"/>
        <end position="312"/>
    </location>
</feature>
<dbReference type="Proteomes" id="UP000824087">
    <property type="component" value="Unassembled WGS sequence"/>
</dbReference>
<dbReference type="InterPro" id="IPR003959">
    <property type="entry name" value="ATPase_AAA_core"/>
</dbReference>
<evidence type="ECO:0000313" key="3">
    <source>
        <dbReference type="Proteomes" id="UP000824087"/>
    </source>
</evidence>
<dbReference type="InterPro" id="IPR027417">
    <property type="entry name" value="P-loop_NTPase"/>
</dbReference>